<name>A0A6C0J588_9ZZZZ</name>
<evidence type="ECO:0000313" key="1">
    <source>
        <dbReference type="EMBL" id="QHU00020.1"/>
    </source>
</evidence>
<dbReference type="EMBL" id="MN740320">
    <property type="protein sequence ID" value="QHU00020.1"/>
    <property type="molecule type" value="Genomic_DNA"/>
</dbReference>
<proteinExistence type="predicted"/>
<organism evidence="1">
    <name type="scientific">viral metagenome</name>
    <dbReference type="NCBI Taxonomy" id="1070528"/>
    <lineage>
        <taxon>unclassified sequences</taxon>
        <taxon>metagenomes</taxon>
        <taxon>organismal metagenomes</taxon>
    </lineage>
</organism>
<protein>
    <submittedName>
        <fullName evidence="1">Uncharacterized protein</fullName>
    </submittedName>
</protein>
<dbReference type="AlphaFoldDB" id="A0A6C0J588"/>
<reference evidence="1" key="1">
    <citation type="journal article" date="2020" name="Nature">
        <title>Giant virus diversity and host interactions through global metagenomics.</title>
        <authorList>
            <person name="Schulz F."/>
            <person name="Roux S."/>
            <person name="Paez-Espino D."/>
            <person name="Jungbluth S."/>
            <person name="Walsh D.A."/>
            <person name="Denef V.J."/>
            <person name="McMahon K.D."/>
            <person name="Konstantinidis K.T."/>
            <person name="Eloe-Fadrosh E.A."/>
            <person name="Kyrpides N.C."/>
            <person name="Woyke T."/>
        </authorList>
    </citation>
    <scope>NUCLEOTIDE SEQUENCE</scope>
    <source>
        <strain evidence="1">GVMAG-M-3300025778-1</strain>
    </source>
</reference>
<sequence>MKRQWILVGYALLALLLFVALFSVSTGTFGTKLESDISRFQPGSVDIDVAMKTLVRDPPRMLAPPEPKKVTLLYPPSTSDLEKLSGPQ</sequence>
<accession>A0A6C0J588</accession>